<keyword evidence="2" id="KW-1185">Reference proteome</keyword>
<reference evidence="1 2" key="1">
    <citation type="submission" date="2024-10" db="EMBL/GenBank/DDBJ databases">
        <title>The Natural Products Discovery Center: Release of the First 8490 Sequenced Strains for Exploring Actinobacteria Biosynthetic Diversity.</title>
        <authorList>
            <person name="Kalkreuter E."/>
            <person name="Kautsar S.A."/>
            <person name="Yang D."/>
            <person name="Bader C.D."/>
            <person name="Teijaro C.N."/>
            <person name="Fluegel L."/>
            <person name="Davis C.M."/>
            <person name="Simpson J.R."/>
            <person name="Lauterbach L."/>
            <person name="Steele A.D."/>
            <person name="Gui C."/>
            <person name="Meng S."/>
            <person name="Li G."/>
            <person name="Viehrig K."/>
            <person name="Ye F."/>
            <person name="Su P."/>
            <person name="Kiefer A.F."/>
            <person name="Nichols A."/>
            <person name="Cepeda A.J."/>
            <person name="Yan W."/>
            <person name="Fan B."/>
            <person name="Jiang Y."/>
            <person name="Adhikari A."/>
            <person name="Zheng C.-J."/>
            <person name="Schuster L."/>
            <person name="Cowan T.M."/>
            <person name="Smanski M.J."/>
            <person name="Chevrette M.G."/>
            <person name="De Carvalho L.P.S."/>
            <person name="Shen B."/>
        </authorList>
    </citation>
    <scope>NUCLEOTIDE SEQUENCE [LARGE SCALE GENOMIC DNA]</scope>
    <source>
        <strain evidence="1 2">NPDC050545</strain>
    </source>
</reference>
<sequence>MGETPTVARCRCCRRLLRAEESLGYGIGPDCRQRLGITPRRRLRLARVRPGGECEGQTSLLAEWDH</sequence>
<evidence type="ECO:0000313" key="2">
    <source>
        <dbReference type="Proteomes" id="UP001612741"/>
    </source>
</evidence>
<comment type="caution">
    <text evidence="1">The sequence shown here is derived from an EMBL/GenBank/DDBJ whole genome shotgun (WGS) entry which is preliminary data.</text>
</comment>
<protein>
    <submittedName>
        <fullName evidence="1">DUF6011 domain-containing protein</fullName>
    </submittedName>
</protein>
<accession>A0ABW7YLV7</accession>
<dbReference type="EMBL" id="JBITGY010000002">
    <property type="protein sequence ID" value="MFI6496884.1"/>
    <property type="molecule type" value="Genomic_DNA"/>
</dbReference>
<dbReference type="Pfam" id="PF19474">
    <property type="entry name" value="DUF6011"/>
    <property type="match status" value="1"/>
</dbReference>
<evidence type="ECO:0000313" key="1">
    <source>
        <dbReference type="EMBL" id="MFI6496884.1"/>
    </source>
</evidence>
<name>A0ABW7YLV7_9ACTN</name>
<proteinExistence type="predicted"/>
<dbReference type="RefSeq" id="WP_397080947.1">
    <property type="nucleotide sequence ID" value="NZ_JBITGY010000002.1"/>
</dbReference>
<organism evidence="1 2">
    <name type="scientific">Nonomuraea typhae</name>
    <dbReference type="NCBI Taxonomy" id="2603600"/>
    <lineage>
        <taxon>Bacteria</taxon>
        <taxon>Bacillati</taxon>
        <taxon>Actinomycetota</taxon>
        <taxon>Actinomycetes</taxon>
        <taxon>Streptosporangiales</taxon>
        <taxon>Streptosporangiaceae</taxon>
        <taxon>Nonomuraea</taxon>
    </lineage>
</organism>
<gene>
    <name evidence="1" type="ORF">ACIBG2_05855</name>
</gene>
<dbReference type="InterPro" id="IPR046053">
    <property type="entry name" value="DUF6011"/>
</dbReference>
<dbReference type="Proteomes" id="UP001612741">
    <property type="component" value="Unassembled WGS sequence"/>
</dbReference>